<dbReference type="AlphaFoldDB" id="T1CY13"/>
<evidence type="ECO:0000313" key="2">
    <source>
        <dbReference type="EMBL" id="GAD17846.1"/>
    </source>
</evidence>
<comment type="caution">
    <text evidence="2">The sequence shown here is derived from an EMBL/GenBank/DDBJ whole genome shotgun (WGS) entry which is preliminary data.</text>
</comment>
<dbReference type="STRING" id="1325130.HFN_0661"/>
<evidence type="ECO:0000256" key="1">
    <source>
        <dbReference type="SAM" id="SignalP"/>
    </source>
</evidence>
<keyword evidence="1" id="KW-0732">Signal</keyword>
<dbReference type="OrthoDB" id="9970067at2"/>
<dbReference type="Proteomes" id="UP000018143">
    <property type="component" value="Unassembled WGS sequence"/>
</dbReference>
<proteinExistence type="predicted"/>
<keyword evidence="3" id="KW-1185">Reference proteome</keyword>
<feature type="signal peptide" evidence="1">
    <location>
        <begin position="1"/>
        <end position="20"/>
    </location>
</feature>
<reference evidence="2 3" key="1">
    <citation type="journal article" date="2013" name="Genome Announc.">
        <title>Draft Genome Sequence of Helicobacter fennelliae Strain MRY12-0050, Isolated from a Bacteremia Patient.</title>
        <authorList>
            <person name="Rimbara E."/>
            <person name="Matsui M."/>
            <person name="Mori S."/>
            <person name="Suzuki S."/>
            <person name="Suzuki M."/>
            <person name="Kim H."/>
            <person name="Sekizuka T."/>
            <person name="Kuroda M."/>
            <person name="Shibayama K."/>
        </authorList>
    </citation>
    <scope>NUCLEOTIDE SEQUENCE [LARGE SCALE GENOMIC DNA]</scope>
    <source>
        <strain evidence="2 3">MRY12-0050</strain>
    </source>
</reference>
<feature type="chain" id="PRO_5004586612" evidence="1">
    <location>
        <begin position="21"/>
        <end position="87"/>
    </location>
</feature>
<protein>
    <submittedName>
        <fullName evidence="2">Uncharacterized protein</fullName>
    </submittedName>
</protein>
<accession>T1CY13</accession>
<organism evidence="2 3">
    <name type="scientific">Helicobacter fennelliae MRY12-0050</name>
    <dbReference type="NCBI Taxonomy" id="1325130"/>
    <lineage>
        <taxon>Bacteria</taxon>
        <taxon>Pseudomonadati</taxon>
        <taxon>Campylobacterota</taxon>
        <taxon>Epsilonproteobacteria</taxon>
        <taxon>Campylobacterales</taxon>
        <taxon>Helicobacteraceae</taxon>
        <taxon>Helicobacter</taxon>
    </lineage>
</organism>
<name>T1CY13_9HELI</name>
<dbReference type="EMBL" id="BASD01000001">
    <property type="protein sequence ID" value="GAD17846.1"/>
    <property type="molecule type" value="Genomic_DNA"/>
</dbReference>
<sequence>MKIFKILLYCFLLTSFSYGAAASVAVNAMNTSILTFYATTQQQNNQIEKYLNLEKRVLLEDKKGIFLAKQRNELLLNSLHIEVTNEK</sequence>
<evidence type="ECO:0000313" key="3">
    <source>
        <dbReference type="Proteomes" id="UP000018143"/>
    </source>
</evidence>
<gene>
    <name evidence="2" type="ORF">HFN_0661</name>
</gene>
<dbReference type="RefSeq" id="WP_023945982.1">
    <property type="nucleotide sequence ID" value="NZ_BASD01000001.1"/>
</dbReference>